<gene>
    <name evidence="2" type="ORF">HK099_004633</name>
</gene>
<feature type="transmembrane region" description="Helical" evidence="1">
    <location>
        <begin position="168"/>
        <end position="192"/>
    </location>
</feature>
<comment type="caution">
    <text evidence="2">The sequence shown here is derived from an EMBL/GenBank/DDBJ whole genome shotgun (WGS) entry which is preliminary data.</text>
</comment>
<evidence type="ECO:0000313" key="2">
    <source>
        <dbReference type="EMBL" id="KAJ3219652.1"/>
    </source>
</evidence>
<dbReference type="EMBL" id="JADGJW010000332">
    <property type="protein sequence ID" value="KAJ3219652.1"/>
    <property type="molecule type" value="Genomic_DNA"/>
</dbReference>
<feature type="transmembrane region" description="Helical" evidence="1">
    <location>
        <begin position="79"/>
        <end position="105"/>
    </location>
</feature>
<evidence type="ECO:0000313" key="3">
    <source>
        <dbReference type="Proteomes" id="UP001211065"/>
    </source>
</evidence>
<reference evidence="2" key="1">
    <citation type="submission" date="2020-05" db="EMBL/GenBank/DDBJ databases">
        <title>Phylogenomic resolution of chytrid fungi.</title>
        <authorList>
            <person name="Stajich J.E."/>
            <person name="Amses K."/>
            <person name="Simmons R."/>
            <person name="Seto K."/>
            <person name="Myers J."/>
            <person name="Bonds A."/>
            <person name="Quandt C.A."/>
            <person name="Barry K."/>
            <person name="Liu P."/>
            <person name="Grigoriev I."/>
            <person name="Longcore J.E."/>
            <person name="James T.Y."/>
        </authorList>
    </citation>
    <scope>NUCLEOTIDE SEQUENCE</scope>
    <source>
        <strain evidence="2">JEL0476</strain>
    </source>
</reference>
<feature type="transmembrane region" description="Helical" evidence="1">
    <location>
        <begin position="20"/>
        <end position="41"/>
    </location>
</feature>
<dbReference type="Proteomes" id="UP001211065">
    <property type="component" value="Unassembled WGS sequence"/>
</dbReference>
<accession>A0AAD5U1P6</accession>
<feature type="transmembrane region" description="Helical" evidence="1">
    <location>
        <begin position="251"/>
        <end position="271"/>
    </location>
</feature>
<keyword evidence="1" id="KW-0472">Membrane</keyword>
<keyword evidence="3" id="KW-1185">Reference proteome</keyword>
<keyword evidence="1" id="KW-1133">Transmembrane helix</keyword>
<feature type="transmembrane region" description="Helical" evidence="1">
    <location>
        <begin position="48"/>
        <end position="67"/>
    </location>
</feature>
<organism evidence="2 3">
    <name type="scientific">Clydaea vesicula</name>
    <dbReference type="NCBI Taxonomy" id="447962"/>
    <lineage>
        <taxon>Eukaryota</taxon>
        <taxon>Fungi</taxon>
        <taxon>Fungi incertae sedis</taxon>
        <taxon>Chytridiomycota</taxon>
        <taxon>Chytridiomycota incertae sedis</taxon>
        <taxon>Chytridiomycetes</taxon>
        <taxon>Lobulomycetales</taxon>
        <taxon>Lobulomycetaceae</taxon>
        <taxon>Clydaea</taxon>
    </lineage>
</organism>
<feature type="transmembrane region" description="Helical" evidence="1">
    <location>
        <begin position="213"/>
        <end position="239"/>
    </location>
</feature>
<keyword evidence="1" id="KW-0812">Transmembrane</keyword>
<proteinExistence type="predicted"/>
<feature type="transmembrane region" description="Helical" evidence="1">
    <location>
        <begin position="126"/>
        <end position="148"/>
    </location>
</feature>
<protein>
    <submittedName>
        <fullName evidence="2">Uncharacterized protein</fullName>
    </submittedName>
</protein>
<evidence type="ECO:0000256" key="1">
    <source>
        <dbReference type="SAM" id="Phobius"/>
    </source>
</evidence>
<sequence>MNETEKLALDKLHNDRAFEFQKFAGAMVAGTCISVLAQVLNRKKSSRLNIYQIISLTAFLLQSFAFAAGNTNIASDFTIYSIVVGLIFISLGRVFHCELMNYFFIMLSKTKTRPLSEKILIGTARLAMCCLFLSAIAESVFSILGFISTGTQVEKDDLQEKYVLTNNLWNAFSLICVVCNSIEFILVLRIISDGSRICRDKARGESQEKQIKVIGAVILITEIVVSIINVAFASAASAFGMKWLLNAQYGIFSFGIIIAVIGLIHLQDVIVDYVKNKKSLSSNTGGAFSVSQSHTKDKEATYNVQYEKTW</sequence>
<name>A0AAD5U1P6_9FUNG</name>
<dbReference type="AlphaFoldDB" id="A0AAD5U1P6"/>